<keyword evidence="3" id="KW-0378">Hydrolase</keyword>
<sequence length="347" mass="38810">MEVWQVIKKHPDYHASSYGRIASTKQGVKLLTPQRDDNGYESLVLDGKHKFVHQLVATTFIPNPFGLRVVNHKDWNPSNNRVDNLEWMSDSENSLYRNPNPEPRKKAIMPTHANEWRTIPDYPDYEVSDTGLVRRKDSLELMTVDLNKGYHTIKLREDGRTQCSVHILVASAFIGPIPKGMVVNHINGKKTDNAVSNLEIVTHKDNVAHALAVGLRKTKVVHQYSLKGEYIATYPSYKAAAESVGANPPSISDAVRGITKTAHGYVWKGDEPMPDKMEVDLSGIDVERPIVQLKDGCVIGRFVNATEAATKVPGTCRQNIEAVTCGRRKKCGGYQWVDERLVSKDSK</sequence>
<dbReference type="InterPro" id="IPR036388">
    <property type="entry name" value="WH-like_DNA-bd_sf"/>
</dbReference>
<dbReference type="Pfam" id="PF13392">
    <property type="entry name" value="HNH_3"/>
    <property type="match status" value="2"/>
</dbReference>
<accession>A0A8F8KTK4</accession>
<dbReference type="Gene3D" id="3.90.75.20">
    <property type="match status" value="2"/>
</dbReference>
<dbReference type="SMART" id="SM00497">
    <property type="entry name" value="IENR1"/>
    <property type="match status" value="1"/>
</dbReference>
<dbReference type="InterPro" id="IPR003615">
    <property type="entry name" value="HNH_nuc"/>
</dbReference>
<feature type="domain" description="NUMOD4" evidence="1">
    <location>
        <begin position="2"/>
        <end position="42"/>
    </location>
</feature>
<keyword evidence="3" id="KW-0540">Nuclease</keyword>
<proteinExistence type="predicted"/>
<evidence type="ECO:0000313" key="3">
    <source>
        <dbReference type="EMBL" id="QYA18423.1"/>
    </source>
</evidence>
<dbReference type="Gene3D" id="1.10.10.10">
    <property type="entry name" value="Winged helix-like DNA-binding domain superfamily/Winged helix DNA-binding domain"/>
    <property type="match status" value="2"/>
</dbReference>
<gene>
    <name evidence="3" type="ORF">KOM_12_154</name>
</gene>
<protein>
    <submittedName>
        <fullName evidence="3">Intron-encoded homing endonuclease HNH</fullName>
    </submittedName>
</protein>
<dbReference type="SUPFAM" id="SSF64496">
    <property type="entry name" value="DNA-binding domain of intron-encoded endonucleases"/>
    <property type="match status" value="1"/>
</dbReference>
<dbReference type="InterPro" id="IPR010902">
    <property type="entry name" value="NUMOD4"/>
</dbReference>
<feature type="domain" description="HNH nuclease" evidence="2">
    <location>
        <begin position="51"/>
        <end position="94"/>
    </location>
</feature>
<evidence type="ECO:0000259" key="2">
    <source>
        <dbReference type="Pfam" id="PF13392"/>
    </source>
</evidence>
<organism evidence="3">
    <name type="scientific">Clandestinovirus</name>
    <dbReference type="NCBI Taxonomy" id="2831644"/>
    <lineage>
        <taxon>Viruses</taxon>
    </lineage>
</organism>
<dbReference type="GO" id="GO:0016788">
    <property type="term" value="F:hydrolase activity, acting on ester bonds"/>
    <property type="evidence" value="ECO:0007669"/>
    <property type="project" value="InterPro"/>
</dbReference>
<keyword evidence="3" id="KW-0255">Endonuclease</keyword>
<feature type="domain" description="NUMOD4" evidence="1">
    <location>
        <begin position="115"/>
        <end position="156"/>
    </location>
</feature>
<evidence type="ECO:0000259" key="1">
    <source>
        <dbReference type="Pfam" id="PF07463"/>
    </source>
</evidence>
<dbReference type="InterPro" id="IPR003647">
    <property type="entry name" value="Intron_nuc_1_rpt"/>
</dbReference>
<dbReference type="InterPro" id="IPR044925">
    <property type="entry name" value="His-Me_finger_sf"/>
</dbReference>
<dbReference type="Pfam" id="PF07463">
    <property type="entry name" value="NUMOD4"/>
    <property type="match status" value="2"/>
</dbReference>
<dbReference type="SUPFAM" id="SSF54060">
    <property type="entry name" value="His-Me finger endonucleases"/>
    <property type="match status" value="2"/>
</dbReference>
<reference evidence="3" key="1">
    <citation type="submission" date="2021-06" db="EMBL/GenBank/DDBJ databases">
        <authorList>
            <person name="Rolland C."/>
        </authorList>
    </citation>
    <scope>NUCLEOTIDE SEQUENCE</scope>
    <source>
        <strain evidence="3">347.936635</strain>
    </source>
</reference>
<dbReference type="GO" id="GO:0004519">
    <property type="term" value="F:endonuclease activity"/>
    <property type="evidence" value="ECO:0007669"/>
    <property type="project" value="UniProtKB-KW"/>
</dbReference>
<feature type="domain" description="HNH nuclease" evidence="2">
    <location>
        <begin position="165"/>
        <end position="207"/>
    </location>
</feature>
<dbReference type="EMBL" id="MZ420154">
    <property type="protein sequence ID" value="QYA18423.1"/>
    <property type="molecule type" value="Genomic_DNA"/>
</dbReference>
<name>A0A8F8KTK4_9VIRU</name>